<keyword evidence="1 5" id="KW-0732">Signal</keyword>
<keyword evidence="9" id="KW-0378">Hydrolase</keyword>
<dbReference type="PROSITE" id="PS50853">
    <property type="entry name" value="FN3"/>
    <property type="match status" value="2"/>
</dbReference>
<dbReference type="InterPro" id="IPR000834">
    <property type="entry name" value="Peptidase_M14"/>
</dbReference>
<dbReference type="SUPFAM" id="SSF53187">
    <property type="entry name" value="Zn-dependent exopeptidases"/>
    <property type="match status" value="1"/>
</dbReference>
<dbReference type="Gene3D" id="2.60.120.200">
    <property type="match status" value="1"/>
</dbReference>
<evidence type="ECO:0000256" key="5">
    <source>
        <dbReference type="SAM" id="SignalP"/>
    </source>
</evidence>
<dbReference type="CDD" id="cd00063">
    <property type="entry name" value="FN3"/>
    <property type="match status" value="2"/>
</dbReference>
<dbReference type="InterPro" id="IPR003961">
    <property type="entry name" value="FN3_dom"/>
</dbReference>
<evidence type="ECO:0000259" key="8">
    <source>
        <dbReference type="PROSITE" id="PS52035"/>
    </source>
</evidence>
<dbReference type="Gene3D" id="2.60.40.1120">
    <property type="entry name" value="Carboxypeptidase-like, regulatory domain"/>
    <property type="match status" value="1"/>
</dbReference>
<organism evidence="9 10">
    <name type="scientific">Aquimarina gracilis</name>
    <dbReference type="NCBI Taxonomy" id="874422"/>
    <lineage>
        <taxon>Bacteria</taxon>
        <taxon>Pseudomonadati</taxon>
        <taxon>Bacteroidota</taxon>
        <taxon>Flavobacteriia</taxon>
        <taxon>Flavobacteriales</taxon>
        <taxon>Flavobacteriaceae</taxon>
        <taxon>Aquimarina</taxon>
    </lineage>
</organism>
<evidence type="ECO:0000256" key="2">
    <source>
        <dbReference type="ARBA" id="ARBA00023180"/>
    </source>
</evidence>
<comment type="caution">
    <text evidence="9">The sequence shown here is derived from an EMBL/GenBank/DDBJ whole genome shotgun (WGS) entry which is preliminary data.</text>
</comment>
<dbReference type="InterPro" id="IPR000998">
    <property type="entry name" value="MAM_dom"/>
</dbReference>
<evidence type="ECO:0000256" key="3">
    <source>
        <dbReference type="PROSITE-ProRule" id="PRU01379"/>
    </source>
</evidence>
<evidence type="ECO:0000259" key="6">
    <source>
        <dbReference type="PROSITE" id="PS50060"/>
    </source>
</evidence>
<dbReference type="Gene3D" id="2.60.40.10">
    <property type="entry name" value="Immunoglobulins"/>
    <property type="match status" value="2"/>
</dbReference>
<feature type="active site" description="Proton donor/acceptor" evidence="3">
    <location>
        <position position="376"/>
    </location>
</feature>
<feature type="domain" description="Fibronectin type-III" evidence="7">
    <location>
        <begin position="762"/>
        <end position="848"/>
    </location>
</feature>
<dbReference type="InterPro" id="IPR036116">
    <property type="entry name" value="FN3_sf"/>
</dbReference>
<dbReference type="PROSITE" id="PS52035">
    <property type="entry name" value="PEPTIDASE_M14"/>
    <property type="match status" value="1"/>
</dbReference>
<dbReference type="SMART" id="SM00631">
    <property type="entry name" value="Zn_pept"/>
    <property type="match status" value="1"/>
</dbReference>
<keyword evidence="9" id="KW-0121">Carboxypeptidase</keyword>
<dbReference type="InterPro" id="IPR045474">
    <property type="entry name" value="GEVED"/>
</dbReference>
<accession>A0ABU5ZXD6</accession>
<evidence type="ECO:0000256" key="1">
    <source>
        <dbReference type="ARBA" id="ARBA00022729"/>
    </source>
</evidence>
<dbReference type="PANTHER" id="PTHR11532">
    <property type="entry name" value="PROTEASE M14 CARBOXYPEPTIDASE"/>
    <property type="match status" value="1"/>
</dbReference>
<keyword evidence="10" id="KW-1185">Reference proteome</keyword>
<dbReference type="CDD" id="cd06263">
    <property type="entry name" value="MAM"/>
    <property type="match status" value="1"/>
</dbReference>
<evidence type="ECO:0000313" key="9">
    <source>
        <dbReference type="EMBL" id="MEB3346500.1"/>
    </source>
</evidence>
<feature type="compositionally biased region" description="Polar residues" evidence="4">
    <location>
        <begin position="234"/>
        <end position="256"/>
    </location>
</feature>
<dbReference type="Gene3D" id="3.40.630.10">
    <property type="entry name" value="Zn peptidases"/>
    <property type="match status" value="1"/>
</dbReference>
<dbReference type="InterPro" id="IPR013783">
    <property type="entry name" value="Ig-like_fold"/>
</dbReference>
<dbReference type="Pfam" id="PF00246">
    <property type="entry name" value="Peptidase_M14"/>
    <property type="match status" value="1"/>
</dbReference>
<dbReference type="InterPro" id="IPR026444">
    <property type="entry name" value="Secre_tail"/>
</dbReference>
<dbReference type="SMART" id="SM00060">
    <property type="entry name" value="FN3"/>
    <property type="match status" value="2"/>
</dbReference>
<feature type="domain" description="Fibronectin type-III" evidence="7">
    <location>
        <begin position="495"/>
        <end position="581"/>
    </location>
</feature>
<feature type="region of interest" description="Disordered" evidence="4">
    <location>
        <begin position="234"/>
        <end position="272"/>
    </location>
</feature>
<keyword evidence="9" id="KW-0645">Protease</keyword>
<dbReference type="InterPro" id="IPR013320">
    <property type="entry name" value="ConA-like_dom_sf"/>
</dbReference>
<protein>
    <submittedName>
        <fullName evidence="9">M14 family zinc carboxypeptidase</fullName>
    </submittedName>
</protein>
<dbReference type="PRINTS" id="PR00765">
    <property type="entry name" value="CRBOXYPTASEA"/>
</dbReference>
<dbReference type="InterPro" id="IPR050753">
    <property type="entry name" value="Peptidase_M14_domain"/>
</dbReference>
<dbReference type="Proteomes" id="UP001327027">
    <property type="component" value="Unassembled WGS sequence"/>
</dbReference>
<dbReference type="InterPro" id="IPR008969">
    <property type="entry name" value="CarboxyPept-like_regulatory"/>
</dbReference>
<feature type="signal peptide" evidence="5">
    <location>
        <begin position="1"/>
        <end position="21"/>
    </location>
</feature>
<dbReference type="SUPFAM" id="SSF49464">
    <property type="entry name" value="Carboxypeptidase regulatory domain-like"/>
    <property type="match status" value="1"/>
</dbReference>
<sequence>MKKSITLLLLVLCIMGNFLFAQQTDLQRAKSYLNTKGEVIFTFSIENKAELTAITKELSIVHYDDITKIVKVMANQPQFDSFLQKGISFSASAQDNIIGYRTMTSDIPIGKATTFPLTAYPTYADYITMMNDFATNNPAICKVENIGATTEGDKSILFVKLSDNVNSNEQEPRVMYTSSMHGDEIAGYPMMLNLIDYLLGAYNDTSHPRHAEIKNLLDNNEVWINPLANPDGTFRNSPTNTSVANATRGNANNVDLNRNYPDPDDGPNPDGNAYQTETLAFMNFADTKHFVLSANFHGGIELINYPWDTYAGAHPDEDYFIYISEEYRDLCQANSPAGYFDARNNGITNGYAWYEVQGGRQDYQIYNHKGREVTVELSNAKTPPANQLVNFWNYNRDALIAFLKQVNYGIRGVVTDAVTNQPIQAKVTIVGKESYESWVPTELPEGDYYRPIKAGTYSIIYEADCYEPLTVTGVSVNDYESIVNDVQLTPIAAVAPSGFSATNVQSVSATLSWQATTGATYDVRYRTIGSTSWTLVSSNNNTINITGLAPLTNYEAQVRSNCAGGNSSPYSTSVNFSTTEVPACAGVNSFPYSESFESGLGVWINGSGDDIDWTRDSGGTPSNSTGPSTGLDGSFYLYTEASRNPAPPGSPNKVALLNSPCIDLSSLSGASLEFGYHMYGATMGTMELLISTDDGVTYSSIWTESGDLGNTWNQASLDISGYVGSVVRLQFKGATGSNWRSDMAIDNIKIFSSMPDNEAPTAPANLVTSNVSATSITLSWESSTDDVGVTGYEVYQGSTLIDTTVDGLISVVSGLTPNTSYTFTVVAKDAAGNSSLPSNVASVTTLEGDISYCTSQGNNINFEYIDLVSLNDLNNPSTASSGYTDYTGLPAAIVPYGSNSITLSVGFTNSSYTEYWGVWIDYDKNGTFEASEQIVSASTTSSANQSYNFTVPGTALDGETRMRVSMKYNAAPDPCETFTYGEVEDYTVNIGGVVFKQNAQTSSLISELKLYPNPVEQGVLFLRGLNNQNAHFRIMNYLGQSILRDELKENKIDVSILNRGMYILEVNTDDQVVIKRFVIDTK</sequence>
<dbReference type="Pfam" id="PF18962">
    <property type="entry name" value="Por_Secre_tail"/>
    <property type="match status" value="1"/>
</dbReference>
<dbReference type="Pfam" id="PF20009">
    <property type="entry name" value="GEVED"/>
    <property type="match status" value="1"/>
</dbReference>
<gene>
    <name evidence="9" type="ORF">U6A24_13565</name>
</gene>
<dbReference type="SUPFAM" id="SSF49265">
    <property type="entry name" value="Fibronectin type III"/>
    <property type="match status" value="2"/>
</dbReference>
<dbReference type="RefSeq" id="WP_324180529.1">
    <property type="nucleotide sequence ID" value="NZ_BAABAW010000006.1"/>
</dbReference>
<proteinExistence type="inferred from homology"/>
<dbReference type="SUPFAM" id="SSF49899">
    <property type="entry name" value="Concanavalin A-like lectins/glucanases"/>
    <property type="match status" value="1"/>
</dbReference>
<dbReference type="EMBL" id="JAYKLX010000006">
    <property type="protein sequence ID" value="MEB3346500.1"/>
    <property type="molecule type" value="Genomic_DNA"/>
</dbReference>
<reference evidence="9 10" key="1">
    <citation type="journal article" date="2013" name="Int. J. Syst. Evol. Microbiol.">
        <title>Aquimarina gracilis sp. nov., isolated from the gut microflora of a mussel, Mytilus coruscus, and emended description of Aquimarina spongiae.</title>
        <authorList>
            <person name="Park S.C."/>
            <person name="Choe H.N."/>
            <person name="Baik K.S."/>
            <person name="Seong C.N."/>
        </authorList>
    </citation>
    <scope>NUCLEOTIDE SEQUENCE [LARGE SCALE GENOMIC DNA]</scope>
    <source>
        <strain evidence="9 10">PSC32</strain>
    </source>
</reference>
<name>A0ABU5ZXD6_9FLAO</name>
<comment type="similarity">
    <text evidence="3">Belongs to the peptidase M14 family.</text>
</comment>
<dbReference type="CDD" id="cd18173">
    <property type="entry name" value="M14_CP_bacteria"/>
    <property type="match status" value="1"/>
</dbReference>
<dbReference type="NCBIfam" id="TIGR04183">
    <property type="entry name" value="Por_Secre_tail"/>
    <property type="match status" value="1"/>
</dbReference>
<dbReference type="GO" id="GO:0004180">
    <property type="term" value="F:carboxypeptidase activity"/>
    <property type="evidence" value="ECO:0007669"/>
    <property type="project" value="UniProtKB-KW"/>
</dbReference>
<evidence type="ECO:0000313" key="10">
    <source>
        <dbReference type="Proteomes" id="UP001327027"/>
    </source>
</evidence>
<evidence type="ECO:0000256" key="4">
    <source>
        <dbReference type="SAM" id="MobiDB-lite"/>
    </source>
</evidence>
<dbReference type="PROSITE" id="PS50060">
    <property type="entry name" value="MAM_2"/>
    <property type="match status" value="1"/>
</dbReference>
<feature type="domain" description="Peptidase M14" evidence="8">
    <location>
        <begin position="119"/>
        <end position="406"/>
    </location>
</feature>
<evidence type="ECO:0000259" key="7">
    <source>
        <dbReference type="PROSITE" id="PS50853"/>
    </source>
</evidence>
<dbReference type="Pfam" id="PF00041">
    <property type="entry name" value="fn3"/>
    <property type="match status" value="2"/>
</dbReference>
<feature type="chain" id="PRO_5047062527" evidence="5">
    <location>
        <begin position="22"/>
        <end position="1082"/>
    </location>
</feature>
<feature type="domain" description="MAM" evidence="6">
    <location>
        <begin position="592"/>
        <end position="750"/>
    </location>
</feature>
<dbReference type="SMART" id="SM00137">
    <property type="entry name" value="MAM"/>
    <property type="match status" value="1"/>
</dbReference>
<dbReference type="Pfam" id="PF00629">
    <property type="entry name" value="MAM"/>
    <property type="match status" value="1"/>
</dbReference>
<dbReference type="PANTHER" id="PTHR11532:SF57">
    <property type="entry name" value="CARBOXYPEPTIDASE D, B"/>
    <property type="match status" value="1"/>
</dbReference>
<keyword evidence="2" id="KW-0325">Glycoprotein</keyword>